<reference evidence="3 4" key="1">
    <citation type="submission" date="2018-06" db="EMBL/GenBank/DDBJ databases">
        <title>Genome Sequence of the Brown Rot Fungal Pathogen Monilinia fructigena.</title>
        <authorList>
            <person name="Landi L."/>
            <person name="De Miccolis Angelini R.M."/>
            <person name="Pollastro S."/>
            <person name="Abate D."/>
            <person name="Faretra F."/>
            <person name="Romanazzi G."/>
        </authorList>
    </citation>
    <scope>NUCLEOTIDE SEQUENCE [LARGE SCALE GENOMIC DNA]</scope>
    <source>
        <strain evidence="3 4">Mfrg269</strain>
    </source>
</reference>
<dbReference type="InterPro" id="IPR007736">
    <property type="entry name" value="Caleosin-related"/>
</dbReference>
<name>A0A395IIS9_9HELO</name>
<dbReference type="EMBL" id="QKRW01000042">
    <property type="protein sequence ID" value="RAL60272.1"/>
    <property type="molecule type" value="Genomic_DNA"/>
</dbReference>
<dbReference type="Proteomes" id="UP000249056">
    <property type="component" value="Unassembled WGS sequence"/>
</dbReference>
<evidence type="ECO:0000313" key="4">
    <source>
        <dbReference type="Proteomes" id="UP000249056"/>
    </source>
</evidence>
<keyword evidence="4" id="KW-1185">Reference proteome</keyword>
<protein>
    <submittedName>
        <fullName evidence="3">Uncharacterized protein</fullName>
    </submittedName>
</protein>
<dbReference type="Pfam" id="PF05042">
    <property type="entry name" value="Caleosin"/>
    <property type="match status" value="1"/>
</dbReference>
<comment type="similarity">
    <text evidence="1">Belongs to the caleosin family.</text>
</comment>
<dbReference type="GO" id="GO:0004497">
    <property type="term" value="F:monooxygenase activity"/>
    <property type="evidence" value="ECO:0007669"/>
    <property type="project" value="TreeGrafter"/>
</dbReference>
<feature type="compositionally biased region" description="Basic and acidic residues" evidence="2">
    <location>
        <begin position="15"/>
        <end position="30"/>
    </location>
</feature>
<feature type="region of interest" description="Disordered" evidence="2">
    <location>
        <begin position="1"/>
        <end position="73"/>
    </location>
</feature>
<proteinExistence type="inferred from homology"/>
<dbReference type="OrthoDB" id="640742at2759"/>
<dbReference type="PANTHER" id="PTHR31495:SF0">
    <property type="entry name" value="BINDING PROTEIN CALEOSIN, PUTATIVE (AFU_ORTHOLOGUE AFUA_5G13750)-RELATED"/>
    <property type="match status" value="1"/>
</dbReference>
<comment type="caution">
    <text evidence="3">The sequence shown here is derived from an EMBL/GenBank/DDBJ whole genome shotgun (WGS) entry which is preliminary data.</text>
</comment>
<gene>
    <name evidence="3" type="ORF">DID88_000052</name>
</gene>
<evidence type="ECO:0000256" key="2">
    <source>
        <dbReference type="SAM" id="MobiDB-lite"/>
    </source>
</evidence>
<sequence>MDEGSRRRLRSAPVTEERLPFIEQGEREGFEGSGYCKSKRSSICRSTQWNRKRQLRRTQQKPNSPPTTRQLLRHRPRWIHKDKHGSDSGTYDNEGRFIPQKFEDIFSKYAGGDKQGITKGETWEYLKGQRGIMDPVGWGGASFEWLATWILLWPEDGRIKKEDIRRIYDGSLFYEVAARNEKKKFQ</sequence>
<dbReference type="AlphaFoldDB" id="A0A395IIS9"/>
<feature type="compositionally biased region" description="Polar residues" evidence="2">
    <location>
        <begin position="60"/>
        <end position="70"/>
    </location>
</feature>
<evidence type="ECO:0000256" key="1">
    <source>
        <dbReference type="ARBA" id="ARBA00006765"/>
    </source>
</evidence>
<dbReference type="GO" id="GO:0005509">
    <property type="term" value="F:calcium ion binding"/>
    <property type="evidence" value="ECO:0007669"/>
    <property type="project" value="TreeGrafter"/>
</dbReference>
<accession>A0A395IIS9</accession>
<organism evidence="3 4">
    <name type="scientific">Monilinia fructigena</name>
    <dbReference type="NCBI Taxonomy" id="38457"/>
    <lineage>
        <taxon>Eukaryota</taxon>
        <taxon>Fungi</taxon>
        <taxon>Dikarya</taxon>
        <taxon>Ascomycota</taxon>
        <taxon>Pezizomycotina</taxon>
        <taxon>Leotiomycetes</taxon>
        <taxon>Helotiales</taxon>
        <taxon>Sclerotiniaceae</taxon>
        <taxon>Monilinia</taxon>
    </lineage>
</organism>
<feature type="compositionally biased region" description="Basic residues" evidence="2">
    <location>
        <begin position="50"/>
        <end position="59"/>
    </location>
</feature>
<evidence type="ECO:0000313" key="3">
    <source>
        <dbReference type="EMBL" id="RAL60272.1"/>
    </source>
</evidence>
<dbReference type="PANTHER" id="PTHR31495">
    <property type="entry name" value="PEROXYGENASE 3-RELATED"/>
    <property type="match status" value="1"/>
</dbReference>